<organism evidence="3">
    <name type="scientific">marine metagenome</name>
    <dbReference type="NCBI Taxonomy" id="408172"/>
    <lineage>
        <taxon>unclassified sequences</taxon>
        <taxon>metagenomes</taxon>
        <taxon>ecological metagenomes</taxon>
    </lineage>
</organism>
<dbReference type="PANTHER" id="PTHR30466:SF1">
    <property type="entry name" value="FMN REDUCTASE (NADH) RUTF"/>
    <property type="match status" value="1"/>
</dbReference>
<sequence>MLDTSEFRAALGLFATGVTVITTLDDDGEPHSMTANAFSSICLDPPTVMVCIAHGTNTHGFMEKTSKFGVNILRQEQQELGAHFAKKPEDRTADVEFNYSKADDQLPVLNGSMVFFGCEVLGSHVYGDHTIYVGLVKEMRRNESGAPLMFYNSRWYNPAED</sequence>
<dbReference type="Gene3D" id="2.30.110.10">
    <property type="entry name" value="Electron Transport, Fmn-binding Protein, Chain A"/>
    <property type="match status" value="1"/>
</dbReference>
<evidence type="ECO:0000313" key="3">
    <source>
        <dbReference type="EMBL" id="SUZ68795.1"/>
    </source>
</evidence>
<dbReference type="SMART" id="SM00903">
    <property type="entry name" value="Flavin_Reduct"/>
    <property type="match status" value="1"/>
</dbReference>
<dbReference type="GO" id="GO:0042602">
    <property type="term" value="F:riboflavin reductase (NADPH) activity"/>
    <property type="evidence" value="ECO:0007669"/>
    <property type="project" value="TreeGrafter"/>
</dbReference>
<dbReference type="InterPro" id="IPR012349">
    <property type="entry name" value="Split_barrel_FMN-bd"/>
</dbReference>
<proteinExistence type="predicted"/>
<evidence type="ECO:0000259" key="2">
    <source>
        <dbReference type="SMART" id="SM00903"/>
    </source>
</evidence>
<dbReference type="SUPFAM" id="SSF50475">
    <property type="entry name" value="FMN-binding split barrel"/>
    <property type="match status" value="1"/>
</dbReference>
<name>A0A381PP44_9ZZZZ</name>
<dbReference type="InterPro" id="IPR050268">
    <property type="entry name" value="NADH-dep_flavin_reductase"/>
</dbReference>
<reference evidence="3" key="1">
    <citation type="submission" date="2018-05" db="EMBL/GenBank/DDBJ databases">
        <authorList>
            <person name="Lanie J.A."/>
            <person name="Ng W.-L."/>
            <person name="Kazmierczak K.M."/>
            <person name="Andrzejewski T.M."/>
            <person name="Davidsen T.M."/>
            <person name="Wayne K.J."/>
            <person name="Tettelin H."/>
            <person name="Glass J.I."/>
            <person name="Rusch D."/>
            <person name="Podicherti R."/>
            <person name="Tsui H.-C.T."/>
            <person name="Winkler M.E."/>
        </authorList>
    </citation>
    <scope>NUCLEOTIDE SEQUENCE</scope>
</reference>
<dbReference type="Pfam" id="PF01613">
    <property type="entry name" value="Flavin_Reduct"/>
    <property type="match status" value="1"/>
</dbReference>
<dbReference type="PANTHER" id="PTHR30466">
    <property type="entry name" value="FLAVIN REDUCTASE"/>
    <property type="match status" value="1"/>
</dbReference>
<feature type="domain" description="Flavin reductase like" evidence="2">
    <location>
        <begin position="11"/>
        <end position="157"/>
    </location>
</feature>
<dbReference type="AlphaFoldDB" id="A0A381PP44"/>
<dbReference type="GO" id="GO:0010181">
    <property type="term" value="F:FMN binding"/>
    <property type="evidence" value="ECO:0007669"/>
    <property type="project" value="InterPro"/>
</dbReference>
<dbReference type="InterPro" id="IPR002563">
    <property type="entry name" value="Flavin_Rdtase-like_dom"/>
</dbReference>
<keyword evidence="1" id="KW-0560">Oxidoreductase</keyword>
<accession>A0A381PP44</accession>
<dbReference type="EMBL" id="UINC01001043">
    <property type="protein sequence ID" value="SUZ68795.1"/>
    <property type="molecule type" value="Genomic_DNA"/>
</dbReference>
<evidence type="ECO:0000256" key="1">
    <source>
        <dbReference type="ARBA" id="ARBA00023002"/>
    </source>
</evidence>
<protein>
    <recommendedName>
        <fullName evidence="2">Flavin reductase like domain-containing protein</fullName>
    </recommendedName>
</protein>
<gene>
    <name evidence="3" type="ORF">METZ01_LOCUS21649</name>
</gene>